<proteinExistence type="predicted"/>
<evidence type="ECO:0008006" key="3">
    <source>
        <dbReference type="Google" id="ProtNLM"/>
    </source>
</evidence>
<dbReference type="Gene3D" id="1.10.10.60">
    <property type="entry name" value="Homeodomain-like"/>
    <property type="match status" value="1"/>
</dbReference>
<name>A0AAD1XGT7_EUPCR</name>
<keyword evidence="2" id="KW-1185">Reference proteome</keyword>
<protein>
    <recommendedName>
        <fullName evidence="3">Homeobox domain-containing protein</fullName>
    </recommendedName>
</protein>
<dbReference type="InterPro" id="IPR009057">
    <property type="entry name" value="Homeodomain-like_sf"/>
</dbReference>
<dbReference type="Proteomes" id="UP001295684">
    <property type="component" value="Unassembled WGS sequence"/>
</dbReference>
<dbReference type="AlphaFoldDB" id="A0AAD1XGT7"/>
<dbReference type="SUPFAM" id="SSF46689">
    <property type="entry name" value="Homeodomain-like"/>
    <property type="match status" value="1"/>
</dbReference>
<gene>
    <name evidence="1" type="ORF">ECRASSUSDP1_LOCUS13036</name>
</gene>
<reference evidence="1" key="1">
    <citation type="submission" date="2023-07" db="EMBL/GenBank/DDBJ databases">
        <authorList>
            <consortium name="AG Swart"/>
            <person name="Singh M."/>
            <person name="Singh A."/>
            <person name="Seah K."/>
            <person name="Emmerich C."/>
        </authorList>
    </citation>
    <scope>NUCLEOTIDE SEQUENCE</scope>
    <source>
        <strain evidence="1">DP1</strain>
    </source>
</reference>
<organism evidence="1 2">
    <name type="scientific">Euplotes crassus</name>
    <dbReference type="NCBI Taxonomy" id="5936"/>
    <lineage>
        <taxon>Eukaryota</taxon>
        <taxon>Sar</taxon>
        <taxon>Alveolata</taxon>
        <taxon>Ciliophora</taxon>
        <taxon>Intramacronucleata</taxon>
        <taxon>Spirotrichea</taxon>
        <taxon>Hypotrichia</taxon>
        <taxon>Euplotida</taxon>
        <taxon>Euplotidae</taxon>
        <taxon>Moneuplotes</taxon>
    </lineage>
</organism>
<sequence>MNIKRTNAIFNQDACQVAGGLAPATLDKQSKDCLGESANTTYCVNTPETNSEIDAKQNFTLNLSEFYVIKKTRLIRVKTPEEVAFLEAQFEKDPKWSRKTVQYCKANLNLETAQIYKWGFDKKMILKKNTMNGISVLKSYRNSETRDQKVLPTSTLTGCQEKRENRKANISVDMVDFNNEVEDILKLVNDQNNFRDLPVTKISGSSDDIIDTGFRPVQELISYNGTDGGHEQSFILCQKSNNKNPESRKIETQQRPSALVRNPKLPPSSGLLPKVPLPNKIANFQVPVAILEANRRIEPVMSYSPEIPKSEILPFYDRLLNQMSLELFQENEISFEEAYNSP</sequence>
<comment type="caution">
    <text evidence="1">The sequence shown here is derived from an EMBL/GenBank/DDBJ whole genome shotgun (WGS) entry which is preliminary data.</text>
</comment>
<dbReference type="EMBL" id="CAMPGE010012959">
    <property type="protein sequence ID" value="CAI2371711.1"/>
    <property type="molecule type" value="Genomic_DNA"/>
</dbReference>
<accession>A0AAD1XGT7</accession>
<evidence type="ECO:0000313" key="2">
    <source>
        <dbReference type="Proteomes" id="UP001295684"/>
    </source>
</evidence>
<evidence type="ECO:0000313" key="1">
    <source>
        <dbReference type="EMBL" id="CAI2371711.1"/>
    </source>
</evidence>